<keyword evidence="3" id="KW-1185">Reference proteome</keyword>
<keyword evidence="1" id="KW-0812">Transmembrane</keyword>
<feature type="transmembrane region" description="Helical" evidence="1">
    <location>
        <begin position="12"/>
        <end position="37"/>
    </location>
</feature>
<reference evidence="3" key="1">
    <citation type="journal article" date="2014" name="Genome Announc.">
        <title>Draft genome sequences of six enterohepatic helicobacter species isolated from humans and one from rhesus macaques.</title>
        <authorList>
            <person name="Shen Z."/>
            <person name="Sheh A."/>
            <person name="Young S.K."/>
            <person name="Abouelliel A."/>
            <person name="Ward D.V."/>
            <person name="Earl A.M."/>
            <person name="Fox J.G."/>
        </authorList>
    </citation>
    <scope>NUCLEOTIDE SEQUENCE [LARGE SCALE GENOMIC DNA]</scope>
    <source>
        <strain evidence="3">CCUG 18818</strain>
    </source>
</reference>
<sequence length="60" mass="6975">MCKRLMKRWNGLGICVMVAEMLAFGIASVRVLCGLFVRFLQKVANLWYDCGDFDLRNRVF</sequence>
<accession>A0ABN0B8C3</accession>
<evidence type="ECO:0008006" key="4">
    <source>
        <dbReference type="Google" id="ProtNLM"/>
    </source>
</evidence>
<name>A0ABN0B8C3_9HELI</name>
<gene>
    <name evidence="2" type="ORF">HCCG_00289</name>
</gene>
<dbReference type="RefSeq" id="WP_002955566.1">
    <property type="nucleotide sequence ID" value="NZ_BEZM01000035.1"/>
</dbReference>
<evidence type="ECO:0000313" key="3">
    <source>
        <dbReference type="Proteomes" id="UP000005755"/>
    </source>
</evidence>
<keyword evidence="1" id="KW-0472">Membrane</keyword>
<evidence type="ECO:0000313" key="2">
    <source>
        <dbReference type="EMBL" id="EFR45743.1"/>
    </source>
</evidence>
<dbReference type="EMBL" id="DS990391">
    <property type="protein sequence ID" value="EFR45743.1"/>
    <property type="molecule type" value="Genomic_DNA"/>
</dbReference>
<proteinExistence type="predicted"/>
<keyword evidence="1" id="KW-1133">Transmembrane helix</keyword>
<dbReference type="Proteomes" id="UP000005755">
    <property type="component" value="Unassembled WGS sequence"/>
</dbReference>
<protein>
    <recommendedName>
        <fullName evidence="4">Transmembrane protein</fullName>
    </recommendedName>
</protein>
<evidence type="ECO:0000256" key="1">
    <source>
        <dbReference type="SAM" id="Phobius"/>
    </source>
</evidence>
<organism evidence="2 3">
    <name type="scientific">Helicobacter cinaedi CCUG 18818 = ATCC BAA-847</name>
    <dbReference type="NCBI Taxonomy" id="537971"/>
    <lineage>
        <taxon>Bacteria</taxon>
        <taxon>Pseudomonadati</taxon>
        <taxon>Campylobacterota</taxon>
        <taxon>Epsilonproteobacteria</taxon>
        <taxon>Campylobacterales</taxon>
        <taxon>Helicobacteraceae</taxon>
        <taxon>Helicobacter</taxon>
    </lineage>
</organism>